<dbReference type="PhylomeDB" id="B4PM36"/>
<sequence length="173" mass="19768">MVYGNIMLAVGVVLVSFVAAVYFNRPNDQQAPPHRQRHRRDKDGDVHSSVSTSGVSKGRRFVRSRPGDRCSVCLDEMNHDDMQYMNCEHALHKDCFLQFLICRRNCPVCDKLVNFNLPGDSCAICLDPLCIRTMTHVSCNHAFHEKCLNEFMATGSRNCPVCRMKIKAEFRRT</sequence>
<dbReference type="InterPro" id="IPR001841">
    <property type="entry name" value="Znf_RING"/>
</dbReference>
<evidence type="ECO:0000256" key="1">
    <source>
        <dbReference type="ARBA" id="ARBA00022723"/>
    </source>
</evidence>
<keyword evidence="1" id="KW-0479">Metal-binding</keyword>
<dbReference type="SUPFAM" id="SSF57850">
    <property type="entry name" value="RING/U-box"/>
    <property type="match status" value="2"/>
</dbReference>
<feature type="region of interest" description="Disordered" evidence="5">
    <location>
        <begin position="28"/>
        <end position="62"/>
    </location>
</feature>
<keyword evidence="6" id="KW-0472">Membrane</keyword>
<feature type="domain" description="RING-type" evidence="7">
    <location>
        <begin position="122"/>
        <end position="163"/>
    </location>
</feature>
<dbReference type="GO" id="GO:0008270">
    <property type="term" value="F:zinc ion binding"/>
    <property type="evidence" value="ECO:0007669"/>
    <property type="project" value="UniProtKB-KW"/>
</dbReference>
<dbReference type="OrthoDB" id="8062037at2759"/>
<keyword evidence="6" id="KW-1133">Transmembrane helix</keyword>
<keyword evidence="3" id="KW-0862">Zinc</keyword>
<dbReference type="GO" id="GO:0061630">
    <property type="term" value="F:ubiquitin protein ligase activity"/>
    <property type="evidence" value="ECO:0007669"/>
    <property type="project" value="TreeGrafter"/>
</dbReference>
<dbReference type="HOGENOM" id="CLU_1637178_0_0_1"/>
<protein>
    <recommendedName>
        <fullName evidence="7">RING-type domain-containing protein</fullName>
    </recommendedName>
</protein>
<dbReference type="SMART" id="SM00184">
    <property type="entry name" value="RING"/>
    <property type="match status" value="2"/>
</dbReference>
<dbReference type="EMBL" id="CM000160">
    <property type="protein sequence ID" value="EDW96902.1"/>
    <property type="molecule type" value="Genomic_DNA"/>
</dbReference>
<dbReference type="KEGG" id="dya:Dyak_GE26083"/>
<evidence type="ECO:0000313" key="9">
    <source>
        <dbReference type="Proteomes" id="UP000002282"/>
    </source>
</evidence>
<evidence type="ECO:0000256" key="2">
    <source>
        <dbReference type="ARBA" id="ARBA00022771"/>
    </source>
</evidence>
<dbReference type="OMA" id="CFQEFRY"/>
<dbReference type="Pfam" id="PF13639">
    <property type="entry name" value="zf-RING_2"/>
    <property type="match status" value="2"/>
</dbReference>
<dbReference type="eggNOG" id="ENOG502T9A0">
    <property type="taxonomic scope" value="Eukaryota"/>
</dbReference>
<dbReference type="PANTHER" id="PTHR45969">
    <property type="entry name" value="RING ZINC FINGER PROTEIN-RELATED"/>
    <property type="match status" value="1"/>
</dbReference>
<dbReference type="PANTHER" id="PTHR45969:SF69">
    <property type="entry name" value="FINGER DOMAIN PROTEIN, PUTATIVE (AFU_ORTHOLOGUE AFUA_3G12190)-RELATED"/>
    <property type="match status" value="1"/>
</dbReference>
<feature type="transmembrane region" description="Helical" evidence="6">
    <location>
        <begin position="6"/>
        <end position="23"/>
    </location>
</feature>
<keyword evidence="6" id="KW-0812">Transmembrane</keyword>
<evidence type="ECO:0000313" key="8">
    <source>
        <dbReference type="EMBL" id="EDW96902.1"/>
    </source>
</evidence>
<evidence type="ECO:0000256" key="3">
    <source>
        <dbReference type="ARBA" id="ARBA00022833"/>
    </source>
</evidence>
<reference evidence="8 9" key="1">
    <citation type="journal article" date="2007" name="Nature">
        <title>Evolution of genes and genomes on the Drosophila phylogeny.</title>
        <authorList>
            <consortium name="Drosophila 12 Genomes Consortium"/>
            <person name="Clark A.G."/>
            <person name="Eisen M.B."/>
            <person name="Smith D.R."/>
            <person name="Bergman C.M."/>
            <person name="Oliver B."/>
            <person name="Markow T.A."/>
            <person name="Kaufman T.C."/>
            <person name="Kellis M."/>
            <person name="Gelbart W."/>
            <person name="Iyer V.N."/>
            <person name="Pollard D.A."/>
            <person name="Sackton T.B."/>
            <person name="Larracuente A.M."/>
            <person name="Singh N.D."/>
            <person name="Abad J.P."/>
            <person name="Abt D.N."/>
            <person name="Adryan B."/>
            <person name="Aguade M."/>
            <person name="Akashi H."/>
            <person name="Anderson W.W."/>
            <person name="Aquadro C.F."/>
            <person name="Ardell D.H."/>
            <person name="Arguello R."/>
            <person name="Artieri C.G."/>
            <person name="Barbash D.A."/>
            <person name="Barker D."/>
            <person name="Barsanti P."/>
            <person name="Batterham P."/>
            <person name="Batzoglou S."/>
            <person name="Begun D."/>
            <person name="Bhutkar A."/>
            <person name="Blanco E."/>
            <person name="Bosak S.A."/>
            <person name="Bradley R.K."/>
            <person name="Brand A.D."/>
            <person name="Brent M.R."/>
            <person name="Brooks A.N."/>
            <person name="Brown R.H."/>
            <person name="Butlin R.K."/>
            <person name="Caggese C."/>
            <person name="Calvi B.R."/>
            <person name="Bernardo de Carvalho A."/>
            <person name="Caspi A."/>
            <person name="Castrezana S."/>
            <person name="Celniker S.E."/>
            <person name="Chang J.L."/>
            <person name="Chapple C."/>
            <person name="Chatterji S."/>
            <person name="Chinwalla A."/>
            <person name="Civetta A."/>
            <person name="Clifton S.W."/>
            <person name="Comeron J.M."/>
            <person name="Costello J.C."/>
            <person name="Coyne J.A."/>
            <person name="Daub J."/>
            <person name="David R.G."/>
            <person name="Delcher A.L."/>
            <person name="Delehaunty K."/>
            <person name="Do C.B."/>
            <person name="Ebling H."/>
            <person name="Edwards K."/>
            <person name="Eickbush T."/>
            <person name="Evans J.D."/>
            <person name="Filipski A."/>
            <person name="Findeiss S."/>
            <person name="Freyhult E."/>
            <person name="Fulton L."/>
            <person name="Fulton R."/>
            <person name="Garcia A.C."/>
            <person name="Gardiner A."/>
            <person name="Garfield D.A."/>
            <person name="Garvin B.E."/>
            <person name="Gibson G."/>
            <person name="Gilbert D."/>
            <person name="Gnerre S."/>
            <person name="Godfrey J."/>
            <person name="Good R."/>
            <person name="Gotea V."/>
            <person name="Gravely B."/>
            <person name="Greenberg A.J."/>
            <person name="Griffiths-Jones S."/>
            <person name="Gross S."/>
            <person name="Guigo R."/>
            <person name="Gustafson E.A."/>
            <person name="Haerty W."/>
            <person name="Hahn M.W."/>
            <person name="Halligan D.L."/>
            <person name="Halpern A.L."/>
            <person name="Halter G.M."/>
            <person name="Han M.V."/>
            <person name="Heger A."/>
            <person name="Hillier L."/>
            <person name="Hinrichs A.S."/>
            <person name="Holmes I."/>
            <person name="Hoskins R.A."/>
            <person name="Hubisz M.J."/>
            <person name="Hultmark D."/>
            <person name="Huntley M.A."/>
            <person name="Jaffe D.B."/>
            <person name="Jagadeeshan S."/>
            <person name="Jeck W.R."/>
            <person name="Johnson J."/>
            <person name="Jones C.D."/>
            <person name="Jordan W.C."/>
            <person name="Karpen G.H."/>
            <person name="Kataoka E."/>
            <person name="Keightley P.D."/>
            <person name="Kheradpour P."/>
            <person name="Kirkness E.F."/>
            <person name="Koerich L.B."/>
            <person name="Kristiansen K."/>
            <person name="Kudrna D."/>
            <person name="Kulathinal R.J."/>
            <person name="Kumar S."/>
            <person name="Kwok R."/>
            <person name="Lander E."/>
            <person name="Langley C.H."/>
            <person name="Lapoint R."/>
            <person name="Lazzaro B.P."/>
            <person name="Lee S.J."/>
            <person name="Levesque L."/>
            <person name="Li R."/>
            <person name="Lin C.F."/>
            <person name="Lin M.F."/>
            <person name="Lindblad-Toh K."/>
            <person name="Llopart A."/>
            <person name="Long M."/>
            <person name="Low L."/>
            <person name="Lozovsky E."/>
            <person name="Lu J."/>
            <person name="Luo M."/>
            <person name="Machado C.A."/>
            <person name="Makalowski W."/>
            <person name="Marzo M."/>
            <person name="Matsuda M."/>
            <person name="Matzkin L."/>
            <person name="McAllister B."/>
            <person name="McBride C.S."/>
            <person name="McKernan B."/>
            <person name="McKernan K."/>
            <person name="Mendez-Lago M."/>
            <person name="Minx P."/>
            <person name="Mollenhauer M.U."/>
            <person name="Montooth K."/>
            <person name="Mount S.M."/>
            <person name="Mu X."/>
            <person name="Myers E."/>
            <person name="Negre B."/>
            <person name="Newfeld S."/>
            <person name="Nielsen R."/>
            <person name="Noor M.A."/>
            <person name="O'Grady P."/>
            <person name="Pachter L."/>
            <person name="Papaceit M."/>
            <person name="Parisi M.J."/>
            <person name="Parisi M."/>
            <person name="Parts L."/>
            <person name="Pedersen J.S."/>
            <person name="Pesole G."/>
            <person name="Phillippy A.M."/>
            <person name="Ponting C.P."/>
            <person name="Pop M."/>
            <person name="Porcelli D."/>
            <person name="Powell J.R."/>
            <person name="Prohaska S."/>
            <person name="Pruitt K."/>
            <person name="Puig M."/>
            <person name="Quesneville H."/>
            <person name="Ram K.R."/>
            <person name="Rand D."/>
            <person name="Rasmussen M.D."/>
            <person name="Reed L.K."/>
            <person name="Reenan R."/>
            <person name="Reily A."/>
            <person name="Remington K.A."/>
            <person name="Rieger T.T."/>
            <person name="Ritchie M.G."/>
            <person name="Robin C."/>
            <person name="Rogers Y.H."/>
            <person name="Rohde C."/>
            <person name="Rozas J."/>
            <person name="Rubenfield M.J."/>
            <person name="Ruiz A."/>
            <person name="Russo S."/>
            <person name="Salzberg S.L."/>
            <person name="Sanchez-Gracia A."/>
            <person name="Saranga D.J."/>
            <person name="Sato H."/>
            <person name="Schaeffer S.W."/>
            <person name="Schatz M.C."/>
            <person name="Schlenke T."/>
            <person name="Schwartz R."/>
            <person name="Segarra C."/>
            <person name="Singh R.S."/>
            <person name="Sirot L."/>
            <person name="Sirota M."/>
            <person name="Sisneros N.B."/>
            <person name="Smith C.D."/>
            <person name="Smith T.F."/>
            <person name="Spieth J."/>
            <person name="Stage D.E."/>
            <person name="Stark A."/>
            <person name="Stephan W."/>
            <person name="Strausberg R.L."/>
            <person name="Strempel S."/>
            <person name="Sturgill D."/>
            <person name="Sutton G."/>
            <person name="Sutton G.G."/>
            <person name="Tao W."/>
            <person name="Teichmann S."/>
            <person name="Tobari Y.N."/>
            <person name="Tomimura Y."/>
            <person name="Tsolas J.M."/>
            <person name="Valente V.L."/>
            <person name="Venter E."/>
            <person name="Venter J.C."/>
            <person name="Vicario S."/>
            <person name="Vieira F.G."/>
            <person name="Vilella A.J."/>
            <person name="Villasante A."/>
            <person name="Walenz B."/>
            <person name="Wang J."/>
            <person name="Wasserman M."/>
            <person name="Watts T."/>
            <person name="Wilson D."/>
            <person name="Wilson R.K."/>
            <person name="Wing R.A."/>
            <person name="Wolfner M.F."/>
            <person name="Wong A."/>
            <person name="Wong G.K."/>
            <person name="Wu C.I."/>
            <person name="Wu G."/>
            <person name="Yamamoto D."/>
            <person name="Yang H.P."/>
            <person name="Yang S.P."/>
            <person name="Yorke J.A."/>
            <person name="Yoshida K."/>
            <person name="Zdobnov E."/>
            <person name="Zhang P."/>
            <person name="Zhang Y."/>
            <person name="Zimin A.V."/>
            <person name="Baldwin J."/>
            <person name="Abdouelleil A."/>
            <person name="Abdulkadir J."/>
            <person name="Abebe A."/>
            <person name="Abera B."/>
            <person name="Abreu J."/>
            <person name="Acer S.C."/>
            <person name="Aftuck L."/>
            <person name="Alexander A."/>
            <person name="An P."/>
            <person name="Anderson E."/>
            <person name="Anderson S."/>
            <person name="Arachi H."/>
            <person name="Azer M."/>
            <person name="Bachantsang P."/>
            <person name="Barry A."/>
            <person name="Bayul T."/>
            <person name="Berlin A."/>
            <person name="Bessette D."/>
            <person name="Bloom T."/>
            <person name="Blye J."/>
            <person name="Boguslavskiy L."/>
            <person name="Bonnet C."/>
            <person name="Boukhgalter B."/>
            <person name="Bourzgui I."/>
            <person name="Brown A."/>
            <person name="Cahill P."/>
            <person name="Channer S."/>
            <person name="Cheshatsang Y."/>
            <person name="Chuda L."/>
            <person name="Citroen M."/>
            <person name="Collymore A."/>
            <person name="Cooke P."/>
            <person name="Costello M."/>
            <person name="D'Aco K."/>
            <person name="Daza R."/>
            <person name="De Haan G."/>
            <person name="DeGray S."/>
            <person name="DeMaso C."/>
            <person name="Dhargay N."/>
            <person name="Dooley K."/>
            <person name="Dooley E."/>
            <person name="Doricent M."/>
            <person name="Dorje P."/>
            <person name="Dorjee K."/>
            <person name="Dupes A."/>
            <person name="Elong R."/>
            <person name="Falk J."/>
            <person name="Farina A."/>
            <person name="Faro S."/>
            <person name="Ferguson D."/>
            <person name="Fisher S."/>
            <person name="Foley C.D."/>
            <person name="Franke A."/>
            <person name="Friedrich D."/>
            <person name="Gadbois L."/>
            <person name="Gearin G."/>
            <person name="Gearin C.R."/>
            <person name="Giannoukos G."/>
            <person name="Goode T."/>
            <person name="Graham J."/>
            <person name="Grandbois E."/>
            <person name="Grewal S."/>
            <person name="Gyaltsen K."/>
            <person name="Hafez N."/>
            <person name="Hagos B."/>
            <person name="Hall J."/>
            <person name="Henson C."/>
            <person name="Hollinger A."/>
            <person name="Honan T."/>
            <person name="Huard M.D."/>
            <person name="Hughes L."/>
            <person name="Hurhula B."/>
            <person name="Husby M.E."/>
            <person name="Kamat A."/>
            <person name="Kanga B."/>
            <person name="Kashin S."/>
            <person name="Khazanovich D."/>
            <person name="Kisner P."/>
            <person name="Lance K."/>
            <person name="Lara M."/>
            <person name="Lee W."/>
            <person name="Lennon N."/>
            <person name="Letendre F."/>
            <person name="LeVine R."/>
            <person name="Lipovsky A."/>
            <person name="Liu X."/>
            <person name="Liu J."/>
            <person name="Liu S."/>
            <person name="Lokyitsang T."/>
            <person name="Lokyitsang Y."/>
            <person name="Lubonja R."/>
            <person name="Lui A."/>
            <person name="MacDonald P."/>
            <person name="Magnisalis V."/>
            <person name="Maru K."/>
            <person name="Matthews C."/>
            <person name="McCusker W."/>
            <person name="McDonough S."/>
            <person name="Mehta T."/>
            <person name="Meldrim J."/>
            <person name="Meneus L."/>
            <person name="Mihai O."/>
            <person name="Mihalev A."/>
            <person name="Mihova T."/>
            <person name="Mittelman R."/>
            <person name="Mlenga V."/>
            <person name="Montmayeur A."/>
            <person name="Mulrain L."/>
            <person name="Navidi A."/>
            <person name="Naylor J."/>
            <person name="Negash T."/>
            <person name="Nguyen T."/>
            <person name="Nguyen N."/>
            <person name="Nicol R."/>
            <person name="Norbu C."/>
            <person name="Norbu N."/>
            <person name="Novod N."/>
            <person name="O'Neill B."/>
            <person name="Osman S."/>
            <person name="Markiewicz E."/>
            <person name="Oyono O.L."/>
            <person name="Patti C."/>
            <person name="Phunkhang P."/>
            <person name="Pierre F."/>
            <person name="Priest M."/>
            <person name="Raghuraman S."/>
            <person name="Rege F."/>
            <person name="Reyes R."/>
            <person name="Rise C."/>
            <person name="Rogov P."/>
            <person name="Ross K."/>
            <person name="Ryan E."/>
            <person name="Settipalli S."/>
            <person name="Shea T."/>
            <person name="Sherpa N."/>
            <person name="Shi L."/>
            <person name="Shih D."/>
            <person name="Sparrow T."/>
            <person name="Spaulding J."/>
            <person name="Stalker J."/>
            <person name="Stange-Thomann N."/>
            <person name="Stavropoulos S."/>
            <person name="Stone C."/>
            <person name="Strader C."/>
            <person name="Tesfaye S."/>
            <person name="Thomson T."/>
            <person name="Thoulutsang Y."/>
            <person name="Thoulutsang D."/>
            <person name="Topham K."/>
            <person name="Topping I."/>
            <person name="Tsamla T."/>
            <person name="Vassiliev H."/>
            <person name="Vo A."/>
            <person name="Wangchuk T."/>
            <person name="Wangdi T."/>
            <person name="Weiand M."/>
            <person name="Wilkinson J."/>
            <person name="Wilson A."/>
            <person name="Yadav S."/>
            <person name="Young G."/>
            <person name="Yu Q."/>
            <person name="Zembek L."/>
            <person name="Zhong D."/>
            <person name="Zimmer A."/>
            <person name="Zwirko Z."/>
            <person name="Jaffe D.B."/>
            <person name="Alvarez P."/>
            <person name="Brockman W."/>
            <person name="Butler J."/>
            <person name="Chin C."/>
            <person name="Gnerre S."/>
            <person name="Grabherr M."/>
            <person name="Kleber M."/>
            <person name="Mauceli E."/>
            <person name="MacCallum I."/>
        </authorList>
    </citation>
    <scope>NUCLEOTIDE SEQUENCE [LARGE SCALE GENOMIC DNA]</scope>
    <source>
        <strain evidence="9">Tai18E2 / Tucson 14021-0261.01</strain>
    </source>
</reference>
<keyword evidence="2 4" id="KW-0863">Zinc-finger</keyword>
<dbReference type="PROSITE" id="PS50089">
    <property type="entry name" value="ZF_RING_2"/>
    <property type="match status" value="2"/>
</dbReference>
<dbReference type="GO" id="GO:0016567">
    <property type="term" value="P:protein ubiquitination"/>
    <property type="evidence" value="ECO:0007669"/>
    <property type="project" value="TreeGrafter"/>
</dbReference>
<proteinExistence type="predicted"/>
<evidence type="ECO:0000256" key="5">
    <source>
        <dbReference type="SAM" id="MobiDB-lite"/>
    </source>
</evidence>
<keyword evidence="9" id="KW-1185">Reference proteome</keyword>
<dbReference type="AlphaFoldDB" id="B4PM36"/>
<organism evidence="8 9">
    <name type="scientific">Drosophila yakuba</name>
    <name type="common">Fruit fly</name>
    <dbReference type="NCBI Taxonomy" id="7245"/>
    <lineage>
        <taxon>Eukaryota</taxon>
        <taxon>Metazoa</taxon>
        <taxon>Ecdysozoa</taxon>
        <taxon>Arthropoda</taxon>
        <taxon>Hexapoda</taxon>
        <taxon>Insecta</taxon>
        <taxon>Pterygota</taxon>
        <taxon>Neoptera</taxon>
        <taxon>Endopterygota</taxon>
        <taxon>Diptera</taxon>
        <taxon>Brachycera</taxon>
        <taxon>Muscomorpha</taxon>
        <taxon>Ephydroidea</taxon>
        <taxon>Drosophilidae</taxon>
        <taxon>Drosophila</taxon>
        <taxon>Sophophora</taxon>
    </lineage>
</organism>
<name>B4PM36_DROYA</name>
<evidence type="ECO:0000259" key="7">
    <source>
        <dbReference type="PROSITE" id="PS50089"/>
    </source>
</evidence>
<evidence type="ECO:0000256" key="4">
    <source>
        <dbReference type="PROSITE-ProRule" id="PRU00175"/>
    </source>
</evidence>
<gene>
    <name evidence="8" type="primary">Dyak\GE26083</name>
    <name evidence="8" type="synonym">dyak_GLEANR_9658</name>
    <name evidence="8" type="synonym">GE26083</name>
    <name evidence="8" type="ORF">Dyak_GE26083</name>
</gene>
<reference evidence="8 9" key="2">
    <citation type="journal article" date="2007" name="PLoS Biol.">
        <title>Principles of genome evolution in the Drosophila melanogaster species group.</title>
        <authorList>
            <person name="Ranz J.M."/>
            <person name="Maurin D."/>
            <person name="Chan Y.S."/>
            <person name="von Grotthuss M."/>
            <person name="Hillier L.W."/>
            <person name="Roote J."/>
            <person name="Ashburner M."/>
            <person name="Bergman C.M."/>
        </authorList>
    </citation>
    <scope>NUCLEOTIDE SEQUENCE [LARGE SCALE GENOMIC DNA]</scope>
    <source>
        <strain evidence="9">Tai18E2 / Tucson 14021-0261.01</strain>
    </source>
</reference>
<dbReference type="Proteomes" id="UP000002282">
    <property type="component" value="Chromosome 3R"/>
</dbReference>
<feature type="domain" description="RING-type" evidence="7">
    <location>
        <begin position="70"/>
        <end position="110"/>
    </location>
</feature>
<dbReference type="Gene3D" id="3.30.40.10">
    <property type="entry name" value="Zinc/RING finger domain, C3HC4 (zinc finger)"/>
    <property type="match status" value="2"/>
</dbReference>
<evidence type="ECO:0000256" key="6">
    <source>
        <dbReference type="SAM" id="Phobius"/>
    </source>
</evidence>
<dbReference type="InterPro" id="IPR013083">
    <property type="entry name" value="Znf_RING/FYVE/PHD"/>
</dbReference>
<accession>B4PM36</accession>